<protein>
    <recommendedName>
        <fullName evidence="2">Peptidase C39-like domain-containing protein</fullName>
    </recommendedName>
</protein>
<feature type="region of interest" description="Disordered" evidence="1">
    <location>
        <begin position="1"/>
        <end position="70"/>
    </location>
</feature>
<name>A0ABN6YZF1_9FIRM</name>
<dbReference type="Proteomes" id="UP001305815">
    <property type="component" value="Chromosome"/>
</dbReference>
<dbReference type="Pfam" id="PF13529">
    <property type="entry name" value="Peptidase_C39_2"/>
    <property type="match status" value="1"/>
</dbReference>
<proteinExistence type="predicted"/>
<reference evidence="4" key="1">
    <citation type="journal article" date="2023" name="Int. J. Syst. Evol. Microbiol.">
        <title>Claveliimonas bilis gen. nov., sp. nov., deoxycholic acid-producing bacteria isolated from human faeces, and reclassification of Sellimonas monacensis Zenner et al. 2021 as Claveliimonas monacensis comb. nov.</title>
        <authorList>
            <person name="Hisatomi A."/>
            <person name="Kastawa N.W.E.P.G."/>
            <person name="Song I."/>
            <person name="Ohkuma M."/>
            <person name="Fukiya S."/>
            <person name="Sakamoto M."/>
        </authorList>
    </citation>
    <scope>NUCLEOTIDE SEQUENCE [LARGE SCALE GENOMIC DNA]</scope>
    <source>
        <strain evidence="4">12BBH14</strain>
    </source>
</reference>
<accession>A0ABN6YZF1</accession>
<dbReference type="Gene3D" id="3.90.70.10">
    <property type="entry name" value="Cysteine proteinases"/>
    <property type="match status" value="1"/>
</dbReference>
<sequence>MILAGGAAGGYALNEVKAEREKAQAEAREQAEREKAADEQRKAMEEEEASKTPEEKKAEQIAAAKEEAKEEGCPDEIISLVDKNDELIDFVKDYAQNKDKEIPDTVEGPTEEGQIPHYLQWDERWGYASYGTSIIASSGCGPTCMSMVIVGLTGDVTATPYRMAKYSEERGYIDESNNTYWAMLESAASDWGLRCQETMLDESSLAAELQAGHPVVCSMLPGDFTDVGHFLVLTGYKDGKVTLNDPFSKANSEKEWVFADIQDQIRQMWVFSLPS</sequence>
<evidence type="ECO:0000313" key="3">
    <source>
        <dbReference type="EMBL" id="BDZ78258.1"/>
    </source>
</evidence>
<dbReference type="EMBL" id="AP027742">
    <property type="protein sequence ID" value="BDZ78258.1"/>
    <property type="molecule type" value="Genomic_DNA"/>
</dbReference>
<feature type="domain" description="Peptidase C39-like" evidence="2">
    <location>
        <begin position="114"/>
        <end position="246"/>
    </location>
</feature>
<evidence type="ECO:0000313" key="4">
    <source>
        <dbReference type="Proteomes" id="UP001305815"/>
    </source>
</evidence>
<organism evidence="3 4">
    <name type="scientific">Claveliimonas bilis</name>
    <dbReference type="NCBI Taxonomy" id="3028070"/>
    <lineage>
        <taxon>Bacteria</taxon>
        <taxon>Bacillati</taxon>
        <taxon>Bacillota</taxon>
        <taxon>Clostridia</taxon>
        <taxon>Lachnospirales</taxon>
        <taxon>Lachnospiraceae</taxon>
        <taxon>Claveliimonas</taxon>
    </lineage>
</organism>
<feature type="compositionally biased region" description="Basic and acidic residues" evidence="1">
    <location>
        <begin position="16"/>
        <end position="70"/>
    </location>
</feature>
<keyword evidence="4" id="KW-1185">Reference proteome</keyword>
<gene>
    <name evidence="3" type="ORF">Lac1_24410</name>
</gene>
<dbReference type="InterPro" id="IPR039564">
    <property type="entry name" value="Peptidase_C39-like"/>
</dbReference>
<evidence type="ECO:0000256" key="1">
    <source>
        <dbReference type="SAM" id="MobiDB-lite"/>
    </source>
</evidence>
<evidence type="ECO:0000259" key="2">
    <source>
        <dbReference type="Pfam" id="PF13529"/>
    </source>
</evidence>